<reference evidence="2" key="2">
    <citation type="journal article" date="2007" name="Science">
        <title>Draft genome sequence of the sexually transmitted pathogen Trichomonas vaginalis.</title>
        <authorList>
            <person name="Carlton J.M."/>
            <person name="Hirt R.P."/>
            <person name="Silva J.C."/>
            <person name="Delcher A.L."/>
            <person name="Schatz M."/>
            <person name="Zhao Q."/>
            <person name="Wortman J.R."/>
            <person name="Bidwell S.L."/>
            <person name="Alsmark U.C.M."/>
            <person name="Besteiro S."/>
            <person name="Sicheritz-Ponten T."/>
            <person name="Noel C.J."/>
            <person name="Dacks J.B."/>
            <person name="Foster P.G."/>
            <person name="Simillion C."/>
            <person name="Van de Peer Y."/>
            <person name="Miranda-Saavedra D."/>
            <person name="Barton G.J."/>
            <person name="Westrop G.D."/>
            <person name="Mueller S."/>
            <person name="Dessi D."/>
            <person name="Fiori P.L."/>
            <person name="Ren Q."/>
            <person name="Paulsen I."/>
            <person name="Zhang H."/>
            <person name="Bastida-Corcuera F.D."/>
            <person name="Simoes-Barbosa A."/>
            <person name="Brown M.T."/>
            <person name="Hayes R.D."/>
            <person name="Mukherjee M."/>
            <person name="Okumura C.Y."/>
            <person name="Schneider R."/>
            <person name="Smith A.J."/>
            <person name="Vanacova S."/>
            <person name="Villalvazo M."/>
            <person name="Haas B.J."/>
            <person name="Pertea M."/>
            <person name="Feldblyum T.V."/>
            <person name="Utterback T.R."/>
            <person name="Shu C.L."/>
            <person name="Osoegawa K."/>
            <person name="de Jong P.J."/>
            <person name="Hrdy I."/>
            <person name="Horvathova L."/>
            <person name="Zubacova Z."/>
            <person name="Dolezal P."/>
            <person name="Malik S.B."/>
            <person name="Logsdon J.M. Jr."/>
            <person name="Henze K."/>
            <person name="Gupta A."/>
            <person name="Wang C.C."/>
            <person name="Dunne R.L."/>
            <person name="Upcroft J.A."/>
            <person name="Upcroft P."/>
            <person name="White O."/>
            <person name="Salzberg S.L."/>
            <person name="Tang P."/>
            <person name="Chiu C.-H."/>
            <person name="Lee Y.-S."/>
            <person name="Embley T.M."/>
            <person name="Coombs G.H."/>
            <person name="Mottram J.C."/>
            <person name="Tachezy J."/>
            <person name="Fraser-Liggett C.M."/>
            <person name="Johnson P.J."/>
        </authorList>
    </citation>
    <scope>NUCLEOTIDE SEQUENCE [LARGE SCALE GENOMIC DNA]</scope>
    <source>
        <strain evidence="2">G3</strain>
    </source>
</reference>
<organism evidence="2 3">
    <name type="scientific">Trichomonas vaginalis (strain ATCC PRA-98 / G3)</name>
    <dbReference type="NCBI Taxonomy" id="412133"/>
    <lineage>
        <taxon>Eukaryota</taxon>
        <taxon>Metamonada</taxon>
        <taxon>Parabasalia</taxon>
        <taxon>Trichomonadida</taxon>
        <taxon>Trichomonadidae</taxon>
        <taxon>Trichomonas</taxon>
    </lineage>
</organism>
<dbReference type="RefSeq" id="XP_001310176.1">
    <property type="nucleotide sequence ID" value="XM_001310175.1"/>
</dbReference>
<dbReference type="EMBL" id="DS113723">
    <property type="protein sequence ID" value="EAX97246.1"/>
    <property type="molecule type" value="Genomic_DNA"/>
</dbReference>
<dbReference type="SUPFAM" id="SSF47473">
    <property type="entry name" value="EF-hand"/>
    <property type="match status" value="3"/>
</dbReference>
<dbReference type="Proteomes" id="UP000001542">
    <property type="component" value="Unassembled WGS sequence"/>
</dbReference>
<reference evidence="2" key="1">
    <citation type="submission" date="2006-10" db="EMBL/GenBank/DDBJ databases">
        <authorList>
            <person name="Amadeo P."/>
            <person name="Zhao Q."/>
            <person name="Wortman J."/>
            <person name="Fraser-Liggett C."/>
            <person name="Carlton J."/>
        </authorList>
    </citation>
    <scope>NUCLEOTIDE SEQUENCE</scope>
    <source>
        <strain evidence="2">G3</strain>
    </source>
</reference>
<gene>
    <name evidence="2" type="ORF">TVAG_037530</name>
</gene>
<evidence type="ECO:0000259" key="1">
    <source>
        <dbReference type="PROSITE" id="PS50222"/>
    </source>
</evidence>
<dbReference type="InterPro" id="IPR011992">
    <property type="entry name" value="EF-hand-dom_pair"/>
</dbReference>
<evidence type="ECO:0000313" key="3">
    <source>
        <dbReference type="Proteomes" id="UP000001542"/>
    </source>
</evidence>
<protein>
    <submittedName>
        <fullName evidence="2">EF hand family protein</fullName>
    </submittedName>
</protein>
<dbReference type="GO" id="GO:0005509">
    <property type="term" value="F:calcium ion binding"/>
    <property type="evidence" value="ECO:0007669"/>
    <property type="project" value="InterPro"/>
</dbReference>
<dbReference type="OrthoDB" id="10265696at2759"/>
<proteinExistence type="predicted"/>
<dbReference type="VEuPathDB" id="TrichDB:TVAG_037530"/>
<dbReference type="PANTHER" id="PTHR20875">
    <property type="entry name" value="EF-HAND CALCIUM-BINDING DOMAIN-CONTAINING PROTEIN 6-RELATED"/>
    <property type="match status" value="1"/>
</dbReference>
<name>A2FCW0_TRIV3</name>
<feature type="domain" description="EF-hand" evidence="1">
    <location>
        <begin position="110"/>
        <end position="145"/>
    </location>
</feature>
<accession>A2FCW0</accession>
<dbReference type="InterPro" id="IPR002048">
    <property type="entry name" value="EF_hand_dom"/>
</dbReference>
<dbReference type="PANTHER" id="PTHR20875:SF0">
    <property type="entry name" value="GH12158P"/>
    <property type="match status" value="1"/>
</dbReference>
<dbReference type="PROSITE" id="PS50222">
    <property type="entry name" value="EF_HAND_2"/>
    <property type="match status" value="1"/>
</dbReference>
<dbReference type="VEuPathDB" id="TrichDB:TVAGG3_0418360"/>
<dbReference type="InterPro" id="IPR052603">
    <property type="entry name" value="EFCB6"/>
</dbReference>
<dbReference type="KEGG" id="tva:4755027"/>
<dbReference type="Gene3D" id="1.10.238.10">
    <property type="entry name" value="EF-hand"/>
    <property type="match status" value="4"/>
</dbReference>
<dbReference type="InParanoid" id="A2FCW0"/>
<sequence>MEAVQQLIARIRQTCDRNAVDVELELTSYDRKRNGIISPVSLHRWISSIGLNFTPQQVQTLAEAFKKGEGVDWKALQQTIELSKSYDQGASTKTPNCTEELRRFGSELALRRQSVREVLKQFDPANKGKVSANDFYRAFGCSPLTKLLVKVYADTITGLIDYFRLQNDVQTVSVKQVNPDAPIDELPDCFVLVWRYIKSRSVDLYGLFKRADSMNSGKLSLDAFIAAISSTGASLTPVELRDIAFPFYQVDTGYCNYKQFIATVEAYKPRVSENAPEQEKTETKPSISVDNLLNDIRQIIVSRRIHVSDYFDPLARHGNPDSCPIRVFGQIVASMQLSLSNDEIFAIAENYRLQNGEIDYHKFASAITPQQTMRSSTTIKDVIGNLKQFLATSPTTLMQSASRFDRANTGEMTVEQLQSALGMIGFDANREDLNLICQQYPGKRFATVSWRDLCTAVDPEDAELRLSARKPVEEDEVRARDPTMAGKPPKAINLLLLNIQKSANVYSLQSEFEKNDRRRRGCVPNQVFLDVLLDMQLNLNQSDVRGLISFFRVTGSPEVNYREFLSALNHAEPEPEPEPEKSYQQEKPLPDFAPIVHNFLRRFKSFSRMRRLSVSDIFEPYDPQHTGFIQVFKVAAAFNNVQFTAMRAEMEDLCSAFRDSRKKEIFNYKLFERAVEAEDIDSEWAKAGISGEPISAEVNRDAMATCLQIRDRLSCKRRRIGVAFVGIQSETITSNEFQKRLEDVGIVLRAGQLNALFRKYRVGITEEIRWKDFCTDVENSRTIGE</sequence>
<dbReference type="AlphaFoldDB" id="A2FCW0"/>
<keyword evidence="3" id="KW-1185">Reference proteome</keyword>
<evidence type="ECO:0000313" key="2">
    <source>
        <dbReference type="EMBL" id="EAX97246.1"/>
    </source>
</evidence>